<gene>
    <name evidence="1" type="ORF">BU24DRAFT_50933</name>
</gene>
<reference evidence="1" key="1">
    <citation type="journal article" date="2020" name="Stud. Mycol.">
        <title>101 Dothideomycetes genomes: a test case for predicting lifestyles and emergence of pathogens.</title>
        <authorList>
            <person name="Haridas S."/>
            <person name="Albert R."/>
            <person name="Binder M."/>
            <person name="Bloem J."/>
            <person name="Labutti K."/>
            <person name="Salamov A."/>
            <person name="Andreopoulos B."/>
            <person name="Baker S."/>
            <person name="Barry K."/>
            <person name="Bills G."/>
            <person name="Bluhm B."/>
            <person name="Cannon C."/>
            <person name="Castanera R."/>
            <person name="Culley D."/>
            <person name="Daum C."/>
            <person name="Ezra D."/>
            <person name="Gonzalez J."/>
            <person name="Henrissat B."/>
            <person name="Kuo A."/>
            <person name="Liang C."/>
            <person name="Lipzen A."/>
            <person name="Lutzoni F."/>
            <person name="Magnuson J."/>
            <person name="Mondo S."/>
            <person name="Nolan M."/>
            <person name="Ohm R."/>
            <person name="Pangilinan J."/>
            <person name="Park H.-J."/>
            <person name="Ramirez L."/>
            <person name="Alfaro M."/>
            <person name="Sun H."/>
            <person name="Tritt A."/>
            <person name="Yoshinaga Y."/>
            <person name="Zwiers L.-H."/>
            <person name="Turgeon B."/>
            <person name="Goodwin S."/>
            <person name="Spatafora J."/>
            <person name="Crous P."/>
            <person name="Grigoriev I."/>
        </authorList>
    </citation>
    <scope>NUCLEOTIDE SEQUENCE</scope>
    <source>
        <strain evidence="1">CBS 175.79</strain>
    </source>
</reference>
<keyword evidence="2" id="KW-1185">Reference proteome</keyword>
<dbReference type="EMBL" id="ML978075">
    <property type="protein sequence ID" value="KAF2011008.1"/>
    <property type="molecule type" value="Genomic_DNA"/>
</dbReference>
<dbReference type="AlphaFoldDB" id="A0A6A5XDD1"/>
<evidence type="ECO:0000313" key="1">
    <source>
        <dbReference type="EMBL" id="KAF2011008.1"/>
    </source>
</evidence>
<sequence length="179" mass="20614">MQQNRWIEPKNTTAPSLPIFPLPPTLHESAYRPSEPAPSYEPVFSLFSFPLFIFFPWLISREACARRPSTALLETYRDGRSSRQACFSSSLPPSFSWTKSAKTPCHFTFFAYTVLPQNNTLAFDELLEGPLGVFRAAEGERKGMYCRHDMAWMRMFVERFIPSWVATRDLVTMHTCVCI</sequence>
<protein>
    <submittedName>
        <fullName evidence="1">Uncharacterized protein</fullName>
    </submittedName>
</protein>
<accession>A0A6A5XDD1</accession>
<name>A0A6A5XDD1_9PLEO</name>
<dbReference type="GeneID" id="54291738"/>
<dbReference type="Proteomes" id="UP000799778">
    <property type="component" value="Unassembled WGS sequence"/>
</dbReference>
<proteinExistence type="predicted"/>
<evidence type="ECO:0000313" key="2">
    <source>
        <dbReference type="Proteomes" id="UP000799778"/>
    </source>
</evidence>
<dbReference type="RefSeq" id="XP_033379347.1">
    <property type="nucleotide sequence ID" value="XM_033534341.1"/>
</dbReference>
<organism evidence="1 2">
    <name type="scientific">Aaosphaeria arxii CBS 175.79</name>
    <dbReference type="NCBI Taxonomy" id="1450172"/>
    <lineage>
        <taxon>Eukaryota</taxon>
        <taxon>Fungi</taxon>
        <taxon>Dikarya</taxon>
        <taxon>Ascomycota</taxon>
        <taxon>Pezizomycotina</taxon>
        <taxon>Dothideomycetes</taxon>
        <taxon>Pleosporomycetidae</taxon>
        <taxon>Pleosporales</taxon>
        <taxon>Pleosporales incertae sedis</taxon>
        <taxon>Aaosphaeria</taxon>
    </lineage>
</organism>